<protein>
    <submittedName>
        <fullName evidence="1">Uncharacterized protein</fullName>
    </submittedName>
</protein>
<evidence type="ECO:0000313" key="1">
    <source>
        <dbReference type="EMBL" id="EAS40940.1"/>
    </source>
</evidence>
<organism evidence="1 2">
    <name type="scientific">Photobacterium profundum 3TCK</name>
    <dbReference type="NCBI Taxonomy" id="314280"/>
    <lineage>
        <taxon>Bacteria</taxon>
        <taxon>Pseudomonadati</taxon>
        <taxon>Pseudomonadota</taxon>
        <taxon>Gammaproteobacteria</taxon>
        <taxon>Vibrionales</taxon>
        <taxon>Vibrionaceae</taxon>
        <taxon>Photobacterium</taxon>
    </lineage>
</organism>
<accession>Q1YXA8</accession>
<proteinExistence type="predicted"/>
<reference evidence="1 2" key="1">
    <citation type="submission" date="2006-03" db="EMBL/GenBank/DDBJ databases">
        <authorList>
            <person name="Bartlett D.H."/>
            <person name="Valle G."/>
            <person name="Lauro F.M."/>
            <person name="Vezzi A."/>
            <person name="Simonato F."/>
            <person name="Eloe E."/>
            <person name="Vitulo N."/>
            <person name="Stratton T.K."/>
            <person name="D'angelo M."/>
            <person name="Ferriera S."/>
            <person name="Johnson J."/>
            <person name="Kravitz S."/>
            <person name="Beeson K."/>
            <person name="Sutton G."/>
            <person name="Rogers Y."/>
            <person name="Friedman R."/>
            <person name="Frazier M."/>
            <person name="Venter J.C."/>
        </authorList>
    </citation>
    <scope>NUCLEOTIDE SEQUENCE [LARGE SCALE GENOMIC DNA]</scope>
    <source>
        <strain evidence="1 2">3TCK</strain>
    </source>
</reference>
<evidence type="ECO:0000313" key="2">
    <source>
        <dbReference type="Proteomes" id="UP000003789"/>
    </source>
</evidence>
<comment type="caution">
    <text evidence="1">The sequence shown here is derived from an EMBL/GenBank/DDBJ whole genome shotgun (WGS) entry which is preliminary data.</text>
</comment>
<gene>
    <name evidence="1" type="ORF">P3TCK_02296</name>
</gene>
<sequence length="92" mass="10623">MPAKPTFLYCYIDSKLKSNYVSSLRTFLALFNVKRNFLTFSKSFEAFRSDSTEVNEYVSAAVILSNETETFLFVEPLNDTSCVRHNSLQNFQ</sequence>
<name>Q1YXA8_9GAMM</name>
<dbReference type="HOGENOM" id="CLU_187377_0_0_6"/>
<dbReference type="EMBL" id="AAPH01000044">
    <property type="protein sequence ID" value="EAS40940.1"/>
    <property type="molecule type" value="Genomic_DNA"/>
</dbReference>
<dbReference type="Proteomes" id="UP000003789">
    <property type="component" value="Unassembled WGS sequence"/>
</dbReference>
<dbReference type="AlphaFoldDB" id="Q1YXA8"/>